<evidence type="ECO:0000313" key="7">
    <source>
        <dbReference type="EMBL" id="RQD81557.1"/>
    </source>
</evidence>
<gene>
    <name evidence="7" type="ORF">D5R95_08015</name>
</gene>
<dbReference type="PANTHER" id="PTHR38825:SF1">
    <property type="entry name" value="TRANSPORTER, LYSE FAMILY"/>
    <property type="match status" value="1"/>
</dbReference>
<feature type="transmembrane region" description="Helical" evidence="6">
    <location>
        <begin position="140"/>
        <end position="162"/>
    </location>
</feature>
<keyword evidence="5 6" id="KW-0472">Membrane</keyword>
<dbReference type="GO" id="GO:0006865">
    <property type="term" value="P:amino acid transport"/>
    <property type="evidence" value="ECO:0007669"/>
    <property type="project" value="InterPro"/>
</dbReference>
<name>A0A3R7VR74_9EURY</name>
<dbReference type="Proteomes" id="UP000284763">
    <property type="component" value="Unassembled WGS sequence"/>
</dbReference>
<dbReference type="AlphaFoldDB" id="A0A3R7VR74"/>
<accession>A0A3R7VR74</accession>
<feature type="transmembrane region" description="Helical" evidence="6">
    <location>
        <begin position="183"/>
        <end position="206"/>
    </location>
</feature>
<keyword evidence="2" id="KW-1003">Cell membrane</keyword>
<reference evidence="7 8" key="1">
    <citation type="submission" date="2018-08" db="EMBL/GenBank/DDBJ databases">
        <title>The metabolism and importance of syntrophic acetate oxidation coupled to methane or sulfide production in haloalkaline environments.</title>
        <authorList>
            <person name="Timmers P.H.A."/>
            <person name="Vavourakis C.D."/>
            <person name="Sorokin D.Y."/>
            <person name="Sinninghe Damste J.S."/>
            <person name="Muyzer G."/>
            <person name="Stams A.J.M."/>
            <person name="Plugge C.M."/>
        </authorList>
    </citation>
    <scope>NUCLEOTIDE SEQUENCE [LARGE SCALE GENOMIC DNA]</scope>
    <source>
        <strain evidence="7">MSAO_Arc3</strain>
    </source>
</reference>
<proteinExistence type="predicted"/>
<evidence type="ECO:0000256" key="1">
    <source>
        <dbReference type="ARBA" id="ARBA00004651"/>
    </source>
</evidence>
<dbReference type="EMBL" id="QZAB01000506">
    <property type="protein sequence ID" value="RQD81557.1"/>
    <property type="molecule type" value="Genomic_DNA"/>
</dbReference>
<dbReference type="Pfam" id="PF01810">
    <property type="entry name" value="LysE"/>
    <property type="match status" value="1"/>
</dbReference>
<evidence type="ECO:0000313" key="8">
    <source>
        <dbReference type="Proteomes" id="UP000284763"/>
    </source>
</evidence>
<comment type="caution">
    <text evidence="7">The sequence shown here is derived from an EMBL/GenBank/DDBJ whole genome shotgun (WGS) entry which is preliminary data.</text>
</comment>
<evidence type="ECO:0000256" key="6">
    <source>
        <dbReference type="SAM" id="Phobius"/>
    </source>
</evidence>
<keyword evidence="3 6" id="KW-0812">Transmembrane</keyword>
<keyword evidence="4 6" id="KW-1133">Transmembrane helix</keyword>
<dbReference type="GO" id="GO:0005886">
    <property type="term" value="C:plasma membrane"/>
    <property type="evidence" value="ECO:0007669"/>
    <property type="project" value="UniProtKB-SubCell"/>
</dbReference>
<feature type="transmembrane region" description="Helical" evidence="6">
    <location>
        <begin position="6"/>
        <end position="28"/>
    </location>
</feature>
<protein>
    <submittedName>
        <fullName evidence="7">LysE family translocator</fullName>
    </submittedName>
</protein>
<feature type="transmembrane region" description="Helical" evidence="6">
    <location>
        <begin position="112"/>
        <end position="134"/>
    </location>
</feature>
<feature type="transmembrane region" description="Helical" evidence="6">
    <location>
        <begin position="73"/>
        <end position="91"/>
    </location>
</feature>
<organism evidence="7 8">
    <name type="scientific">Methanosalsum natronophilum</name>
    <dbReference type="NCBI Taxonomy" id="768733"/>
    <lineage>
        <taxon>Archaea</taxon>
        <taxon>Methanobacteriati</taxon>
        <taxon>Methanobacteriota</taxon>
        <taxon>Stenosarchaea group</taxon>
        <taxon>Methanomicrobia</taxon>
        <taxon>Methanosarcinales</taxon>
        <taxon>Methanosarcinaceae</taxon>
        <taxon>Methanosalsum</taxon>
    </lineage>
</organism>
<dbReference type="InterPro" id="IPR001123">
    <property type="entry name" value="LeuE-type"/>
</dbReference>
<evidence type="ECO:0000256" key="2">
    <source>
        <dbReference type="ARBA" id="ARBA00022475"/>
    </source>
</evidence>
<evidence type="ECO:0000256" key="3">
    <source>
        <dbReference type="ARBA" id="ARBA00022692"/>
    </source>
</evidence>
<dbReference type="PANTHER" id="PTHR38825">
    <property type="entry name" value="LYSINE EXPORTER PROTEIN (LYSE/YGGA)"/>
    <property type="match status" value="1"/>
</dbReference>
<feature type="transmembrane region" description="Helical" evidence="6">
    <location>
        <begin position="49"/>
        <end position="67"/>
    </location>
</feature>
<comment type="subcellular location">
    <subcellularLocation>
        <location evidence="1">Cell membrane</location>
        <topology evidence="1">Multi-pass membrane protein</topology>
    </subcellularLocation>
</comment>
<sequence>MLEIMHLLFIGFSVGLSGALVPGPMLFATIDSSMRTGWKAGPKIVMGHAGLEMLVIVLILAGVFSVLEGSIPKSISVIGGIVLILFGVFTAKNGYEIKGNVYNKDGSASNTAINPYIAGILTSASNPYFWIWWITAGTALMFYGLEVGIVAMFLFIIGHWLADIGWYSAVSLGFSRGKTLMSFLMYKYIIIACGTFLVIFGAWFIVN</sequence>
<evidence type="ECO:0000256" key="4">
    <source>
        <dbReference type="ARBA" id="ARBA00022989"/>
    </source>
</evidence>
<evidence type="ECO:0000256" key="5">
    <source>
        <dbReference type="ARBA" id="ARBA00023136"/>
    </source>
</evidence>